<dbReference type="PANTHER" id="PTHR43283:SF14">
    <property type="entry name" value="BLL8153 PROTEIN"/>
    <property type="match status" value="1"/>
</dbReference>
<dbReference type="SUPFAM" id="SSF56601">
    <property type="entry name" value="beta-lactamase/transpeptidase-like"/>
    <property type="match status" value="1"/>
</dbReference>
<organism evidence="2 3">
    <name type="scientific">Pantoea coffeiphila</name>
    <dbReference type="NCBI Taxonomy" id="1465635"/>
    <lineage>
        <taxon>Bacteria</taxon>
        <taxon>Pseudomonadati</taxon>
        <taxon>Pseudomonadota</taxon>
        <taxon>Gammaproteobacteria</taxon>
        <taxon>Enterobacterales</taxon>
        <taxon>Erwiniaceae</taxon>
        <taxon>Pantoea</taxon>
    </lineage>
</organism>
<dbReference type="Proteomes" id="UP000239181">
    <property type="component" value="Unassembled WGS sequence"/>
</dbReference>
<evidence type="ECO:0000313" key="3">
    <source>
        <dbReference type="Proteomes" id="UP000239181"/>
    </source>
</evidence>
<accession>A0A2S9IIE4</accession>
<comment type="caution">
    <text evidence="2">The sequence shown here is derived from an EMBL/GenBank/DDBJ whole genome shotgun (WGS) entry which is preliminary data.</text>
</comment>
<dbReference type="GO" id="GO:0016787">
    <property type="term" value="F:hydrolase activity"/>
    <property type="evidence" value="ECO:0007669"/>
    <property type="project" value="UniProtKB-KW"/>
</dbReference>
<dbReference type="OrthoDB" id="119951at2"/>
<dbReference type="Pfam" id="PF00144">
    <property type="entry name" value="Beta-lactamase"/>
    <property type="match status" value="1"/>
</dbReference>
<reference evidence="2 3" key="1">
    <citation type="submission" date="2017-10" db="EMBL/GenBank/DDBJ databases">
        <title>Draft genome of two endophytic bacteria isolated from 'guarana' Paullinia cupana (Mart.) Ducke.</title>
        <authorList>
            <person name="Siqueira K.A."/>
            <person name="Liotti R.G."/>
            <person name="Mendes T.A."/>
            <person name="Soares M.A."/>
        </authorList>
    </citation>
    <scope>NUCLEOTIDE SEQUENCE [LARGE SCALE GENOMIC DNA]</scope>
    <source>
        <strain evidence="2 3">342</strain>
    </source>
</reference>
<dbReference type="PANTHER" id="PTHR43283">
    <property type="entry name" value="BETA-LACTAMASE-RELATED"/>
    <property type="match status" value="1"/>
</dbReference>
<keyword evidence="2" id="KW-0378">Hydrolase</keyword>
<sequence>MSLALMTGNGSAEDSACEVDGLTRAPQPCDKLLPNVKNMLTWNQQQRTVGFRNDYRNYPGDRFRHGDNIYPLLRQEKQLMDITYQYQGKVHHYKDYVKNQDLQALLIIKDGRVVLEKYYHGNTPTTLWTSRSVGKSIVSTLVGIAIKQGKIHSLDDQITRYEPDFKETAWDGVTLKQLIQHTSGVTWNENYADPHSDFSTLTQCEAKSGTYDCVYNLVHGLKRDPSIKPGEVWSYNTGGAWLLGDILEKATGKTIAQNLQDSIWMPFGMASDGIWHAYEKGKHDMGGHGFNATLEDWGRFGLYILGNGFLPDGSATLPEHWLEEATNWTKAKNSVSAGYPDGVYGYEWWNHNVPVNAENVAPKGDGNPKEAMWAMGIYGQLIAINKKENLVMVQWSTWEDAQPAADRQPLENSVFFNAVAEALKKP</sequence>
<name>A0A2S9IIE4_9GAMM</name>
<evidence type="ECO:0000313" key="2">
    <source>
        <dbReference type="EMBL" id="PRD17562.1"/>
    </source>
</evidence>
<protein>
    <submittedName>
        <fullName evidence="2">Serine hydrolase</fullName>
    </submittedName>
</protein>
<dbReference type="EMBL" id="PDET01000001">
    <property type="protein sequence ID" value="PRD17562.1"/>
    <property type="molecule type" value="Genomic_DNA"/>
</dbReference>
<keyword evidence="3" id="KW-1185">Reference proteome</keyword>
<feature type="domain" description="Beta-lactamase-related" evidence="1">
    <location>
        <begin position="104"/>
        <end position="406"/>
    </location>
</feature>
<dbReference type="InterPro" id="IPR001466">
    <property type="entry name" value="Beta-lactam-related"/>
</dbReference>
<proteinExistence type="predicted"/>
<dbReference type="Gene3D" id="3.40.710.10">
    <property type="entry name" value="DD-peptidase/beta-lactamase superfamily"/>
    <property type="match status" value="1"/>
</dbReference>
<dbReference type="AlphaFoldDB" id="A0A2S9IIE4"/>
<dbReference type="InterPro" id="IPR012338">
    <property type="entry name" value="Beta-lactam/transpept-like"/>
</dbReference>
<gene>
    <name evidence="2" type="ORF">CQW29_01430</name>
</gene>
<dbReference type="InterPro" id="IPR050789">
    <property type="entry name" value="Diverse_Enzym_Activities"/>
</dbReference>
<evidence type="ECO:0000259" key="1">
    <source>
        <dbReference type="Pfam" id="PF00144"/>
    </source>
</evidence>